<evidence type="ECO:0000256" key="1">
    <source>
        <dbReference type="ARBA" id="ARBA00001974"/>
    </source>
</evidence>
<feature type="binding site" evidence="12">
    <location>
        <position position="2582"/>
    </location>
    <ligand>
        <name>Zn(2+)</name>
        <dbReference type="ChEBI" id="CHEBI:29105"/>
        <note>catalytic</note>
    </ligand>
</feature>
<feature type="binding site" evidence="12">
    <location>
        <position position="3614"/>
    </location>
    <ligand>
        <name>Zn(2+)</name>
        <dbReference type="ChEBI" id="CHEBI:29105"/>
        <note>catalytic</note>
    </ligand>
</feature>
<feature type="binding site" evidence="12">
    <location>
        <position position="3241"/>
    </location>
    <ligand>
        <name>Zn(2+)</name>
        <dbReference type="ChEBI" id="CHEBI:29105"/>
        <note>catalytic</note>
    </ligand>
</feature>
<feature type="binding site" evidence="12">
    <location>
        <position position="1105"/>
    </location>
    <ligand>
        <name>Zn(2+)</name>
        <dbReference type="ChEBI" id="CHEBI:29105"/>
        <note>catalytic</note>
    </ligand>
</feature>
<evidence type="ECO:0000256" key="10">
    <source>
        <dbReference type="ARBA" id="ARBA00023049"/>
    </source>
</evidence>
<feature type="domain" description="Peptidase M12A" evidence="14">
    <location>
        <begin position="2489"/>
        <end position="2688"/>
    </location>
</feature>
<dbReference type="Pfam" id="PF01636">
    <property type="entry name" value="APH"/>
    <property type="match status" value="1"/>
</dbReference>
<feature type="active site" evidence="12">
    <location>
        <position position="3611"/>
    </location>
</feature>
<feature type="binding site" evidence="12">
    <location>
        <position position="1109"/>
    </location>
    <ligand>
        <name>Zn(2+)</name>
        <dbReference type="ChEBI" id="CHEBI:29105"/>
        <note>catalytic</note>
    </ligand>
</feature>
<keyword evidence="3" id="KW-0245">EGF-like domain</keyword>
<keyword evidence="4" id="KW-0285">Flavoprotein</keyword>
<feature type="active site" evidence="12">
    <location>
        <position position="1106"/>
    </location>
</feature>
<dbReference type="Gene3D" id="3.30.200.20">
    <property type="entry name" value="Phosphorylase Kinase, domain 1"/>
    <property type="match status" value="1"/>
</dbReference>
<dbReference type="SFLD" id="SFLDS00003">
    <property type="entry name" value="Haloacid_Dehalogenase"/>
    <property type="match status" value="1"/>
</dbReference>
<dbReference type="CDD" id="cd02603">
    <property type="entry name" value="HAD_sEH-N_like"/>
    <property type="match status" value="1"/>
</dbReference>
<evidence type="ECO:0000256" key="12">
    <source>
        <dbReference type="PROSITE-ProRule" id="PRU01211"/>
    </source>
</evidence>
<dbReference type="SUPFAM" id="SSF56112">
    <property type="entry name" value="Protein kinase-like (PK-like)"/>
    <property type="match status" value="1"/>
</dbReference>
<feature type="binding site" evidence="12">
    <location>
        <position position="3610"/>
    </location>
    <ligand>
        <name>Zn(2+)</name>
        <dbReference type="ChEBI" id="CHEBI:29105"/>
        <note>catalytic</note>
    </ligand>
</feature>
<dbReference type="InterPro" id="IPR023198">
    <property type="entry name" value="PGP-like_dom2"/>
</dbReference>
<dbReference type="Gene3D" id="2.60.120.290">
    <property type="entry name" value="Spermadhesin, CUB domain"/>
    <property type="match status" value="3"/>
</dbReference>
<evidence type="ECO:0000256" key="2">
    <source>
        <dbReference type="ARBA" id="ARBA00009347"/>
    </source>
</evidence>
<feature type="binding site" evidence="12">
    <location>
        <position position="3620"/>
    </location>
    <ligand>
        <name>Zn(2+)</name>
        <dbReference type="ChEBI" id="CHEBI:29105"/>
        <note>catalytic</note>
    </ligand>
</feature>
<evidence type="ECO:0000256" key="7">
    <source>
        <dbReference type="ARBA" id="ARBA00022801"/>
    </source>
</evidence>
<feature type="binding site" evidence="12">
    <location>
        <position position="1488"/>
    </location>
    <ligand>
        <name>Zn(2+)</name>
        <dbReference type="ChEBI" id="CHEBI:29105"/>
        <note>catalytic</note>
    </ligand>
</feature>
<comment type="cofactor">
    <cofactor evidence="1">
        <name>FAD</name>
        <dbReference type="ChEBI" id="CHEBI:57692"/>
    </cofactor>
</comment>
<dbReference type="InterPro" id="IPR024079">
    <property type="entry name" value="MetalloPept_cat_dom_sf"/>
</dbReference>
<dbReference type="CDD" id="cd04280">
    <property type="entry name" value="ZnMc_astacin_like"/>
    <property type="match status" value="4"/>
</dbReference>
<dbReference type="InterPro" id="IPR023214">
    <property type="entry name" value="HAD_sf"/>
</dbReference>
<dbReference type="GO" id="GO:0016627">
    <property type="term" value="F:oxidoreductase activity, acting on the CH-CH group of donors"/>
    <property type="evidence" value="ECO:0007669"/>
    <property type="project" value="InterPro"/>
</dbReference>
<dbReference type="PANTHER" id="PTHR10127:SF780">
    <property type="entry name" value="METALLOENDOPEPTIDASE"/>
    <property type="match status" value="1"/>
</dbReference>
<dbReference type="SMART" id="SM00235">
    <property type="entry name" value="ZnMc"/>
    <property type="match status" value="8"/>
</dbReference>
<dbReference type="Pfam" id="PF02771">
    <property type="entry name" value="Acyl-CoA_dh_N"/>
    <property type="match status" value="1"/>
</dbReference>
<dbReference type="InterPro" id="IPR011009">
    <property type="entry name" value="Kinase-like_dom_sf"/>
</dbReference>
<dbReference type="SUPFAM" id="SSF47203">
    <property type="entry name" value="Acyl-CoA dehydrogenase C-terminal domain-like"/>
    <property type="match status" value="1"/>
</dbReference>
<accession>A0AAF5DCX8</accession>
<feature type="binding site" evidence="12">
    <location>
        <position position="2592"/>
    </location>
    <ligand>
        <name>Zn(2+)</name>
        <dbReference type="ChEBI" id="CHEBI:29105"/>
        <note>catalytic</note>
    </ligand>
</feature>
<dbReference type="InterPro" id="IPR036412">
    <property type="entry name" value="HAD-like_sf"/>
</dbReference>
<dbReference type="SUPFAM" id="SSF49854">
    <property type="entry name" value="Spermadhesin, CUB domain"/>
    <property type="match status" value="3"/>
</dbReference>
<feature type="binding site" evidence="12">
    <location>
        <position position="1840"/>
    </location>
    <ligand>
        <name>Zn(2+)</name>
        <dbReference type="ChEBI" id="CHEBI:29105"/>
        <note>catalytic</note>
    </ligand>
</feature>
<feature type="domain" description="Peptidase M12A" evidence="14">
    <location>
        <begin position="2105"/>
        <end position="2297"/>
    </location>
</feature>
<dbReference type="NCBIfam" id="TIGR02247">
    <property type="entry name" value="HAD-1A3-hyp"/>
    <property type="match status" value="1"/>
</dbReference>
<feature type="active site" evidence="12">
    <location>
        <position position="2583"/>
    </location>
</feature>
<feature type="binding site" evidence="12">
    <location>
        <position position="2897"/>
    </location>
    <ligand>
        <name>Zn(2+)</name>
        <dbReference type="ChEBI" id="CHEBI:29105"/>
        <note>catalytic</note>
    </ligand>
</feature>
<dbReference type="PRINTS" id="PR00480">
    <property type="entry name" value="ASTACIN"/>
</dbReference>
<dbReference type="InterPro" id="IPR009100">
    <property type="entry name" value="AcylCoA_DH/oxidase_NM_dom_sf"/>
</dbReference>
<feature type="domain" description="Peptidase M12A" evidence="14">
    <location>
        <begin position="1016"/>
        <end position="1212"/>
    </location>
</feature>
<evidence type="ECO:0000259" key="14">
    <source>
        <dbReference type="PROSITE" id="PS51864"/>
    </source>
</evidence>
<dbReference type="CDD" id="cd05154">
    <property type="entry name" value="ACAD10_11_N-like"/>
    <property type="match status" value="1"/>
</dbReference>
<dbReference type="InterPro" id="IPR034035">
    <property type="entry name" value="Astacin-like_dom"/>
</dbReference>
<dbReference type="Pfam" id="PF00431">
    <property type="entry name" value="CUB"/>
    <property type="match status" value="3"/>
</dbReference>
<comment type="cofactor">
    <cofactor evidence="12 13">
        <name>Zn(2+)</name>
        <dbReference type="ChEBI" id="CHEBI:29105"/>
    </cofactor>
    <text evidence="12 13">Binds 1 zinc ion per subunit.</text>
</comment>
<feature type="domain" description="Peptidase M12A" evidence="14">
    <location>
        <begin position="2885"/>
        <end position="2997"/>
    </location>
</feature>
<dbReference type="Gene3D" id="3.90.1200.10">
    <property type="match status" value="1"/>
</dbReference>
<feature type="active site" evidence="12">
    <location>
        <position position="1489"/>
    </location>
</feature>
<dbReference type="Pfam" id="PF00441">
    <property type="entry name" value="Acyl-CoA_dh_1"/>
    <property type="match status" value="1"/>
</dbReference>
<dbReference type="GO" id="GO:0050660">
    <property type="term" value="F:flavin adenine dinucleotide binding"/>
    <property type="evidence" value="ECO:0007669"/>
    <property type="project" value="InterPro"/>
</dbReference>
<dbReference type="Pfam" id="PF01400">
    <property type="entry name" value="Astacin"/>
    <property type="match status" value="8"/>
</dbReference>
<feature type="binding site" evidence="12">
    <location>
        <position position="2198"/>
    </location>
    <ligand>
        <name>Zn(2+)</name>
        <dbReference type="ChEBI" id="CHEBI:29105"/>
        <note>catalytic</note>
    </ligand>
</feature>
<evidence type="ECO:0000256" key="8">
    <source>
        <dbReference type="ARBA" id="ARBA00022827"/>
    </source>
</evidence>
<dbReference type="InterPro" id="IPR006026">
    <property type="entry name" value="Peptidase_Metallo"/>
</dbReference>
<dbReference type="Gene3D" id="1.10.150.240">
    <property type="entry name" value="Putative phosphatase, domain 2"/>
    <property type="match status" value="1"/>
</dbReference>
<protein>
    <recommendedName>
        <fullName evidence="13">Metalloendopeptidase</fullName>
        <ecNumber evidence="13">3.4.24.-</ecNumber>
    </recommendedName>
</protein>
<feature type="domain" description="Peptidase M12A" evidence="14">
    <location>
        <begin position="3144"/>
        <end position="3343"/>
    </location>
</feature>
<dbReference type="InterPro" id="IPR035914">
    <property type="entry name" value="Sperma_CUB_dom_sf"/>
</dbReference>
<dbReference type="SUPFAM" id="SSF56645">
    <property type="entry name" value="Acyl-CoA dehydrogenase NM domain-like"/>
    <property type="match status" value="1"/>
</dbReference>
<feature type="binding site" evidence="12">
    <location>
        <position position="1834"/>
    </location>
    <ligand>
        <name>Zn(2+)</name>
        <dbReference type="ChEBI" id="CHEBI:29105"/>
        <note>catalytic</note>
    </ligand>
</feature>
<dbReference type="InterPro" id="IPR011945">
    <property type="entry name" value="HAD-SF_ppase_IA/epoxid_hydro_N"/>
</dbReference>
<evidence type="ECO:0000256" key="5">
    <source>
        <dbReference type="ARBA" id="ARBA00022670"/>
    </source>
</evidence>
<feature type="binding site" evidence="12">
    <location>
        <position position="3237"/>
    </location>
    <ligand>
        <name>Zn(2+)</name>
        <dbReference type="ChEBI" id="CHEBI:29105"/>
        <note>catalytic</note>
    </ligand>
</feature>
<dbReference type="Gene3D" id="3.40.50.1000">
    <property type="entry name" value="HAD superfamily/HAD-like"/>
    <property type="match status" value="1"/>
</dbReference>
<feature type="binding site" evidence="12">
    <location>
        <position position="2887"/>
    </location>
    <ligand>
        <name>Zn(2+)</name>
        <dbReference type="ChEBI" id="CHEBI:29105"/>
        <note>catalytic</note>
    </ligand>
</feature>
<feature type="binding site" evidence="12">
    <location>
        <position position="2891"/>
    </location>
    <ligand>
        <name>Zn(2+)</name>
        <dbReference type="ChEBI" id="CHEBI:29105"/>
        <note>catalytic</note>
    </ligand>
</feature>
<feature type="domain" description="Peptidase M12A" evidence="14">
    <location>
        <begin position="3518"/>
        <end position="3716"/>
    </location>
</feature>
<feature type="domain" description="Peptidase M12A" evidence="14">
    <location>
        <begin position="1398"/>
        <end position="1591"/>
    </location>
</feature>
<dbReference type="SUPFAM" id="SSF56784">
    <property type="entry name" value="HAD-like"/>
    <property type="match status" value="1"/>
</dbReference>
<keyword evidence="7 12" id="KW-0378">Hydrolase</keyword>
<feature type="binding site" evidence="12">
    <location>
        <position position="3247"/>
    </location>
    <ligand>
        <name>Zn(2+)</name>
        <dbReference type="ChEBI" id="CHEBI:29105"/>
        <note>catalytic</note>
    </ligand>
</feature>
<feature type="binding site" evidence="12">
    <location>
        <position position="2194"/>
    </location>
    <ligand>
        <name>Zn(2+)</name>
        <dbReference type="ChEBI" id="CHEBI:29105"/>
        <note>catalytic</note>
    </ligand>
</feature>
<keyword evidence="15" id="KW-1185">Reference proteome</keyword>
<dbReference type="Pfam" id="PF02770">
    <property type="entry name" value="Acyl-CoA_dh_M"/>
    <property type="match status" value="1"/>
</dbReference>
<feature type="binding site" evidence="12">
    <location>
        <position position="2204"/>
    </location>
    <ligand>
        <name>Zn(2+)</name>
        <dbReference type="ChEBI" id="CHEBI:29105"/>
        <note>catalytic</note>
    </ligand>
</feature>
<dbReference type="GO" id="GO:0004222">
    <property type="term" value="F:metalloendopeptidase activity"/>
    <property type="evidence" value="ECO:0007669"/>
    <property type="project" value="UniProtKB-UniRule"/>
</dbReference>
<evidence type="ECO:0000256" key="11">
    <source>
        <dbReference type="ARBA" id="ARBA00023157"/>
    </source>
</evidence>
<evidence type="ECO:0000256" key="3">
    <source>
        <dbReference type="ARBA" id="ARBA00022536"/>
    </source>
</evidence>
<dbReference type="InterPro" id="IPR013786">
    <property type="entry name" value="AcylCoA_DH/ox_N"/>
</dbReference>
<organism evidence="15 16">
    <name type="scientific">Strongyloides stercoralis</name>
    <name type="common">Threadworm</name>
    <dbReference type="NCBI Taxonomy" id="6248"/>
    <lineage>
        <taxon>Eukaryota</taxon>
        <taxon>Metazoa</taxon>
        <taxon>Ecdysozoa</taxon>
        <taxon>Nematoda</taxon>
        <taxon>Chromadorea</taxon>
        <taxon>Rhabditida</taxon>
        <taxon>Tylenchina</taxon>
        <taxon>Panagrolaimomorpha</taxon>
        <taxon>Strongyloidoidea</taxon>
        <taxon>Strongyloididae</taxon>
        <taxon>Strongyloides</taxon>
    </lineage>
</organism>
<dbReference type="PANTHER" id="PTHR10127">
    <property type="entry name" value="DISCOIDIN, CUB, EGF, LAMININ , AND ZINC METALLOPROTEASE DOMAIN CONTAINING"/>
    <property type="match status" value="1"/>
</dbReference>
<feature type="domain" description="Peptidase M12A" evidence="14">
    <location>
        <begin position="1741"/>
        <end position="1933"/>
    </location>
</feature>
<sequence length="3872" mass="442216">YLVMTSIKCVVFDLGGVLIPSPMEIWTKTESSTKIKSDNILKTLLSPNVVEIFHSLEKGLITTEDFDPIFTYFYNDLNSGEKIDGIGHIFGIKNENLRRINDKFRVAIQILKTKGIKIGILTNNFYYDRSKKCNTLPIIKDDLQLFDYIFESCKLGMRKPEKEIYEYILKEMKLKGNEVIFIDDLGKNLKNSKEFTEMVTIKCDNIDKTILKMEEILNINLKNYIPGVVDVEGYNVLDVNILLPYLQKLFKSNESSLDVMKFSHGQSNPTYYLRFGEKELVLRKKPSGKLLPKAHMIEREYKILTLLQGKIPLPKVYGYEEALLDSPFYLMEYVRGRIFIDPNLPNVSLKDRQEIYKEMIETLKKIHNININIKGLEDFGSREKNYMTRVLERWKKNYELSNGCKDKDNEVQILLKWIESNIPSQERVTLVHSDFRLDNLIFHPTENKVIAILDWEMSTIGDPLADLATCAFAHYNSSEMTDGMNLKLPQKMRDALPGINEKCGFNLNGIPNINELLKCYDESLISTDKKWLFYISFVCFRFAAISQGVYMRSKQGQASSPLAEGFSVAPRLISSFALKFIKDSEKINNEEKLGIFPTSIEGLSSKSRNIYEQVKSFVFNKIIPIEKELIQHSIGKNQWEINPIIEKLRNEAKELGLWNLFITKNIDPTSKYGKGLTNVEYAHICEVMGMSPFAPEIFNCNAPDTGNMEVLIKYGSEEQKKEWLIPLLEGKIKSCFAMTEPDVASSDATNIQGCIIKDGKGNYILNGRKWFTTGVMHPQCKVCIFMGRLFGWEKKRRHLQQSMILVPMDTAGIHIVRPLMVFGSYDAPSGHGEVDFQNVIVNEKNMILGEGRGFDIAQGRLGPGRIHHCMRLIGHAERSLNLMKDRIRYRKVFGKTLENFDMIKKDIAMSKIEIESGRLLVLKAANMIDILGSKKSLKEIAMIKIAIPKMALKVVDRTIQAYGGMGLTEDTPLSFFYISARSLRIADGPDEVKNVSDNTNKKRSDLESIVERVKKSVTKDPILKWSFPIDYDIKEGLNEDTITEALETLERETCLRFRRTDKFTNGGLIFKHGDQCISFIGKVSDTDPQEIELSDECDIVTVAIHETSHALGVIHEMARHDRDNYINVLYQNMDQGNRYNFDKSTLDEAIPHKTKYDYGSIMHYDRLAASSNGGVVMAPKLNGYLKTIGQTTEYGFNDAKRLNMHYCFNVCPKKLKCENGGYTDPNNCKVCKCPRMFGGTLCKLLKSSDKGCGIGKRIASRDNKFIITKGKKSCYYEIKAPIGHKIKLTINNLKVADSFVCQPGSGLEIKYLADKTVSGAMLCGRHSAKNFISKNNIIVMRYVGKTINDNLSIRFNIMNFIITIFFLSFSICMVLGDNNQNRIKNGGDLESIETRVKKSVKKDLPLKWSFPIDYHVEDGINEDTITKALKTLENDTCIRFRKTDTFTKGGLVYRLGNRCVSFIGKVSDVNPQEIQLTKRCDIVTVAIHETSHALGVIHEMTRHDRNDYIDVLYQNMNPVSRFNFDIKSLDETLPYETKYDYGSIMHYDRLAASSNGGTVMSPRKNGYLKTIGQTTEYGFNDAKRLNMHFCNDKCVEKLNCANGGYTNPNNCKVCKCPRMFTGTLCKSLQPSDESCGTTKFIANKLDKFILTKGMKTCYYEIKAPKDYRVKLTINDLDVADSFVCQPGSGLEIKYLADKTVSGAMLCGKTIFFLSLSICMILGDINSNRNNLESIETRVKKSVTKNLPLKWSFPIDYYVEDGINEDTITKGLKTLERDTCIRFRKTNRFTKGGIVYRPGNRCVSFIGKISEINPQEIQLSNECDIVTVVIHETSHALGVIHEMTRHDRNNYIDILYQNMNPGVRFNFDINSLDETLPYGTRYDYGSIMHYDRLAGSFNRGVVMSPKKNGYLKTIGQTTEYGFNDAKRLNMHFCNHKCPKKLVCANGGYTNPNNCKVCKCPRMFTGVLCASVRPSHRSCGITKYTATNNYKFIQTKGKKYCYYQLTAPKGSRVRLTISNLNVADSFVCQPGSGLEIKYLADKAVSGAMLCGKISAKEFVSENNYIVIRYVGKSFSDSLSLKFKSDNNQNRIKNDSDLESIERRVKKSVVKNVPFKWLFPIDYFIEDGVNADTITKGLKTLERETCIRFRKTDNFYRGGIVYRPGVGCISFIGKVSNNVPQEIQLSNECDIVTAVIHETSHALGVIHEMTRHDRNNYIDILYQNINPGVRFNFNIENLDGTLPYGTKYDYGSVMHYNRLAGSNNGRVVMSPKLNGYLKTIGQTTEYGFNDAKRLNMHYCNHKCVKKLVCANGGYTNPNNCKVCKCPRMFRGVLCALIKPSDKSCGITKYTATNNYKFIKTKGKKSCYYQITAPRSYRIRLTINNLNVADSFVCQPGSGLEIKYLADKTVSGAMLCGKHNARNFISKNNIIVMRYVGKSLYDSLSIKFKTVTVKMKYLIATLFVSIALLVFGNNIKLNSYSIEKDSILSRKRRATYENGHGKFEEKPIKYKIDNDVNETLVKEAIKIVEEATCIRFKEDKQLNGSGLEFIESKDLYYADAIGKVSSIKPLKLGIAKEPVRVGFAVHEILHALGFFHEHQRSDREKYIEVNFDNIPEKYHSQFEMARLFQKETYGIKYDYGSMLHYEREAGHKEDTDSNITITTKNKHYLNSIGQRTDISFLDGKLIDRHYCSKNCENEPKLNCSYGGYPNPIKCNECKCPTFYDPPFCRFVKKSSKNCGKKIRKATRNVKTIEMKGIHDCYFIIRSKNSKVVEMTIKEANSELTPICQPGSGLNIKFLKNKAISPVCFCGETKNYTLISEGSEVVLHYIGKRENDSFVIDFKSIKKIDIVGLEFIESKEHYYAESVGVSSENESFKIGIAKNPVRVRFAVHEILHALGLFHEHERKDREKYIEIKFDNIQEKYHGDFEMGNIFQQETYGVKYDFGSLLHYEREAGHKEDTGSNITITTKNKHYFLSIGQSTHPSFLDTKLFNNRYCYEKCKDKPKLNCSYGGYANPKKCDECKCPTFYEPPFCRFVKNSSPECGKKIRKATRNVKTIKMEGIHDCHYIIRAKENQTVEITIKKANSELTPICQPGSGLNIKFLKNKALSPVCFCGETTNYVLKSEGSEVVKLNPKIFDKDLMLLRERRATYPRELGKFKTLPIKYKINKDVNASFVKEAIKIIKDESCITFQEVSSSKGSDIEFVLSKEHYYADSVGTLGLKLPLKIGIPKDFVRLGLAVHELLHALGLFHEHERPDRDEYITINKSNIEPRYISNFKEAGYFSKTTYGIKYDYGSILHYERESGHKENSDSNITITTKNEHYFFSIGQTTYPSFLDTKLLNRRYCNEKCKDKEKLHCYYGGYANPKKCNECKCPTFYEPPFCKFVKNSSPECGKKINKASKNAKTLKMEGIHDCHYIIRAKENQTVEITIKKANSELTPICQPGSGLNIKFLKNKALSPVCFCGETTNYVLKSEGSEVVLRYIGKLANDSFELDYRSIENNVKLNSYFFEKDSKFSRKSRATYVDNKGKFKTFPIKYKINKELNKTFVKEALKLVEYESCITFQEVDQLNETGLEFVESNDYYRADSIGTFSTTKPVKLKFLKKRTTLGNALHEILHSLGLFHEHERSDRDDYIIVNKTNIPEQYYYMFNSAPPSLIETYKLKYDYGSILHYARTSGHKKDSKDNITIRTKNKHYFFSIGQSTYFSFLDIKLLNIHYCSEQCEDTKKPKCYFGGYPNPKKCDECKCPTFYEPPFCKFVKNSSPECGKKINKASKKINTLKMKGINDCHYIIRAKKNQIVEITIKKASSKLSFVCQPGSGLNIKFLKNKTLSPACFCGETTNYTIKSEGREVVLRYVGKRSNDFFKLEYKSIKNKT</sequence>
<dbReference type="Gene3D" id="2.40.110.10">
    <property type="entry name" value="Butyryl-CoA Dehydrogenase, subunit A, domain 2"/>
    <property type="match status" value="1"/>
</dbReference>
<evidence type="ECO:0000256" key="6">
    <source>
        <dbReference type="ARBA" id="ARBA00022723"/>
    </source>
</evidence>
<dbReference type="InterPro" id="IPR009075">
    <property type="entry name" value="AcylCo_DH/oxidase_C"/>
</dbReference>
<dbReference type="GO" id="GO:0006508">
    <property type="term" value="P:proteolysis"/>
    <property type="evidence" value="ECO:0007669"/>
    <property type="project" value="UniProtKB-KW"/>
</dbReference>
<keyword evidence="5 12" id="KW-0645">Protease</keyword>
<dbReference type="WBParaSite" id="TCONS_00010474.p1">
    <property type="protein sequence ID" value="TCONS_00010474.p1"/>
    <property type="gene ID" value="XLOC_003642"/>
</dbReference>
<dbReference type="InterPro" id="IPR046373">
    <property type="entry name" value="Acyl-CoA_Oxase/DH_mid-dom_sf"/>
</dbReference>
<keyword evidence="9 12" id="KW-0862">Zinc</keyword>
<feature type="binding site" evidence="12">
    <location>
        <position position="1830"/>
    </location>
    <ligand>
        <name>Zn(2+)</name>
        <dbReference type="ChEBI" id="CHEBI:29105"/>
        <note>catalytic</note>
    </ligand>
</feature>
<dbReference type="InterPro" id="IPR000859">
    <property type="entry name" value="CUB_dom"/>
</dbReference>
<comment type="similarity">
    <text evidence="2">Belongs to the acyl-CoA dehydrogenase family.</text>
</comment>
<dbReference type="InterPro" id="IPR006091">
    <property type="entry name" value="Acyl-CoA_Oxase/DH_mid-dom"/>
</dbReference>
<reference evidence="16" key="1">
    <citation type="submission" date="2024-02" db="UniProtKB">
        <authorList>
            <consortium name="WormBaseParasite"/>
        </authorList>
    </citation>
    <scope>IDENTIFICATION</scope>
</reference>
<dbReference type="Proteomes" id="UP000035681">
    <property type="component" value="Unplaced"/>
</dbReference>
<feature type="binding site" evidence="12">
    <location>
        <position position="2586"/>
    </location>
    <ligand>
        <name>Zn(2+)</name>
        <dbReference type="ChEBI" id="CHEBI:29105"/>
        <note>catalytic</note>
    </ligand>
</feature>
<feature type="active site" evidence="12">
    <location>
        <position position="1831"/>
    </location>
</feature>
<dbReference type="SUPFAM" id="SSF55486">
    <property type="entry name" value="Metalloproteases ('zincins'), catalytic domain"/>
    <property type="match status" value="8"/>
</dbReference>
<dbReference type="InterPro" id="IPR001506">
    <property type="entry name" value="Peptidase_M12A"/>
</dbReference>
<keyword evidence="10 12" id="KW-0482">Metalloprotease</keyword>
<feature type="active site" evidence="12">
    <location>
        <position position="3238"/>
    </location>
</feature>
<evidence type="ECO:0000256" key="13">
    <source>
        <dbReference type="RuleBase" id="RU361183"/>
    </source>
</evidence>
<dbReference type="Gene3D" id="1.10.540.10">
    <property type="entry name" value="Acyl-CoA dehydrogenase/oxidase, N-terminal domain"/>
    <property type="match status" value="1"/>
</dbReference>
<evidence type="ECO:0000256" key="9">
    <source>
        <dbReference type="ARBA" id="ARBA00022833"/>
    </source>
</evidence>
<dbReference type="Gene3D" id="1.20.140.10">
    <property type="entry name" value="Butyryl-CoA Dehydrogenase, subunit A, domain 3"/>
    <property type="match status" value="1"/>
</dbReference>
<dbReference type="PROSITE" id="PS51864">
    <property type="entry name" value="ASTACIN"/>
    <property type="match status" value="8"/>
</dbReference>
<feature type="binding site" evidence="12">
    <location>
        <position position="1115"/>
    </location>
    <ligand>
        <name>Zn(2+)</name>
        <dbReference type="ChEBI" id="CHEBI:29105"/>
        <note>catalytic</note>
    </ligand>
</feature>
<proteinExistence type="inferred from homology"/>
<feature type="active site" evidence="12">
    <location>
        <position position="2888"/>
    </location>
</feature>
<keyword evidence="11" id="KW-1015">Disulfide bond</keyword>
<evidence type="ECO:0000313" key="15">
    <source>
        <dbReference type="Proteomes" id="UP000035681"/>
    </source>
</evidence>
<keyword evidence="6 12" id="KW-0479">Metal-binding</keyword>
<dbReference type="EC" id="3.4.24.-" evidence="13"/>
<dbReference type="SFLD" id="SFLDG01129">
    <property type="entry name" value="C1.5:_HAD__Beta-PGM__Phosphata"/>
    <property type="match status" value="1"/>
</dbReference>
<dbReference type="InterPro" id="IPR002575">
    <property type="entry name" value="Aminoglycoside_PTrfase"/>
</dbReference>
<dbReference type="Pfam" id="PF00702">
    <property type="entry name" value="Hydrolase"/>
    <property type="match status" value="1"/>
</dbReference>
<dbReference type="Gene3D" id="3.40.390.10">
    <property type="entry name" value="Collagenase (Catalytic Domain)"/>
    <property type="match status" value="8"/>
</dbReference>
<keyword evidence="8" id="KW-0274">FAD</keyword>
<feature type="binding site" evidence="12">
    <location>
        <position position="1498"/>
    </location>
    <ligand>
        <name>Zn(2+)</name>
        <dbReference type="ChEBI" id="CHEBI:29105"/>
        <note>catalytic</note>
    </ligand>
</feature>
<name>A0AAF5DCX8_STRER</name>
<evidence type="ECO:0000313" key="16">
    <source>
        <dbReference type="WBParaSite" id="TCONS_00010474.p1"/>
    </source>
</evidence>
<feature type="active site" evidence="12">
    <location>
        <position position="2195"/>
    </location>
</feature>
<feature type="binding site" evidence="12">
    <location>
        <position position="1492"/>
    </location>
    <ligand>
        <name>Zn(2+)</name>
        <dbReference type="ChEBI" id="CHEBI:29105"/>
        <note>catalytic</note>
    </ligand>
</feature>
<dbReference type="GO" id="GO:0008270">
    <property type="term" value="F:zinc ion binding"/>
    <property type="evidence" value="ECO:0007669"/>
    <property type="project" value="UniProtKB-UniRule"/>
</dbReference>
<evidence type="ECO:0000256" key="4">
    <source>
        <dbReference type="ARBA" id="ARBA00022630"/>
    </source>
</evidence>
<dbReference type="InterPro" id="IPR041726">
    <property type="entry name" value="ACAD10_11_N"/>
</dbReference>
<dbReference type="InterPro" id="IPR037069">
    <property type="entry name" value="AcylCoA_DH/ox_N_sf"/>
</dbReference>
<dbReference type="InterPro" id="IPR036250">
    <property type="entry name" value="AcylCo_DH-like_C"/>
</dbReference>
<comment type="caution">
    <text evidence="12">Lacks conserved residue(s) required for the propagation of feature annotation.</text>
</comment>